<protein>
    <submittedName>
        <fullName evidence="1">Uncharacterized protein</fullName>
    </submittedName>
</protein>
<dbReference type="EMBL" id="NMUH01004576">
    <property type="protein sequence ID" value="MQM10104.1"/>
    <property type="molecule type" value="Genomic_DNA"/>
</dbReference>
<comment type="caution">
    <text evidence="1">The sequence shown here is derived from an EMBL/GenBank/DDBJ whole genome shotgun (WGS) entry which is preliminary data.</text>
</comment>
<organism evidence="1 2">
    <name type="scientific">Colocasia esculenta</name>
    <name type="common">Wild taro</name>
    <name type="synonym">Arum esculentum</name>
    <dbReference type="NCBI Taxonomy" id="4460"/>
    <lineage>
        <taxon>Eukaryota</taxon>
        <taxon>Viridiplantae</taxon>
        <taxon>Streptophyta</taxon>
        <taxon>Embryophyta</taxon>
        <taxon>Tracheophyta</taxon>
        <taxon>Spermatophyta</taxon>
        <taxon>Magnoliopsida</taxon>
        <taxon>Liliopsida</taxon>
        <taxon>Araceae</taxon>
        <taxon>Aroideae</taxon>
        <taxon>Colocasieae</taxon>
        <taxon>Colocasia</taxon>
    </lineage>
</organism>
<dbReference type="AlphaFoldDB" id="A0A843X0M1"/>
<sequence>MAWQGLAGSHRREHVAVALVHGRGKHGRGEGGVAQALACSRCRRGVRASAQGHTGECGRCAVDAGSYMVLHFPSLFDASPNSYLRSNRPGY</sequence>
<reference evidence="1" key="1">
    <citation type="submission" date="2017-07" db="EMBL/GenBank/DDBJ databases">
        <title>Taro Niue Genome Assembly and Annotation.</title>
        <authorList>
            <person name="Atibalentja N."/>
            <person name="Keating K."/>
            <person name="Fields C.J."/>
        </authorList>
    </citation>
    <scope>NUCLEOTIDE SEQUENCE</scope>
    <source>
        <strain evidence="1">Niue_2</strain>
        <tissue evidence="1">Leaf</tissue>
    </source>
</reference>
<accession>A0A843X0M1</accession>
<name>A0A843X0M1_COLES</name>
<evidence type="ECO:0000313" key="1">
    <source>
        <dbReference type="EMBL" id="MQM10104.1"/>
    </source>
</evidence>
<dbReference type="Proteomes" id="UP000652761">
    <property type="component" value="Unassembled WGS sequence"/>
</dbReference>
<gene>
    <name evidence="1" type="ORF">Taro_042993</name>
</gene>
<evidence type="ECO:0000313" key="2">
    <source>
        <dbReference type="Proteomes" id="UP000652761"/>
    </source>
</evidence>
<keyword evidence="2" id="KW-1185">Reference proteome</keyword>
<proteinExistence type="predicted"/>